<dbReference type="OrthoDB" id="291085at2"/>
<dbReference type="EMBL" id="FOHO01000013">
    <property type="protein sequence ID" value="SET88669.1"/>
    <property type="molecule type" value="Genomic_DNA"/>
</dbReference>
<dbReference type="InterPro" id="IPR011051">
    <property type="entry name" value="RmlC_Cupin_sf"/>
</dbReference>
<evidence type="ECO:0008006" key="4">
    <source>
        <dbReference type="Google" id="ProtNLM"/>
    </source>
</evidence>
<keyword evidence="1" id="KW-0732">Signal</keyword>
<dbReference type="Gene3D" id="2.60.120.10">
    <property type="entry name" value="Jelly Rolls"/>
    <property type="match status" value="1"/>
</dbReference>
<accession>A0A1I0HWY4</accession>
<dbReference type="STRING" id="364199.SAMN04489858_11332"/>
<feature type="signal peptide" evidence="1">
    <location>
        <begin position="1"/>
        <end position="23"/>
    </location>
</feature>
<dbReference type="InterPro" id="IPR014710">
    <property type="entry name" value="RmlC-like_jellyroll"/>
</dbReference>
<evidence type="ECO:0000313" key="2">
    <source>
        <dbReference type="EMBL" id="SET88669.1"/>
    </source>
</evidence>
<reference evidence="2 3" key="1">
    <citation type="submission" date="2016-10" db="EMBL/GenBank/DDBJ databases">
        <authorList>
            <person name="de Groot N.N."/>
        </authorList>
    </citation>
    <scope>NUCLEOTIDE SEQUENCE [LARGE SCALE GENOMIC DNA]</scope>
    <source>
        <strain evidence="2 3">DSM 17862</strain>
    </source>
</reference>
<dbReference type="SUPFAM" id="SSF51182">
    <property type="entry name" value="RmlC-like cupins"/>
    <property type="match status" value="1"/>
</dbReference>
<dbReference type="Pfam" id="PF14499">
    <property type="entry name" value="DUF4437"/>
    <property type="match status" value="1"/>
</dbReference>
<gene>
    <name evidence="2" type="ORF">SAMN04489858_11332</name>
</gene>
<feature type="chain" id="PRO_5011475003" description="Cupin domain protein" evidence="1">
    <location>
        <begin position="24"/>
        <end position="282"/>
    </location>
</feature>
<keyword evidence="3" id="KW-1185">Reference proteome</keyword>
<dbReference type="AlphaFoldDB" id="A0A1I0HWY4"/>
<organism evidence="2 3">
    <name type="scientific">Paracoccus homiensis</name>
    <dbReference type="NCBI Taxonomy" id="364199"/>
    <lineage>
        <taxon>Bacteria</taxon>
        <taxon>Pseudomonadati</taxon>
        <taxon>Pseudomonadota</taxon>
        <taxon>Alphaproteobacteria</taxon>
        <taxon>Rhodobacterales</taxon>
        <taxon>Paracoccaceae</taxon>
        <taxon>Paracoccus</taxon>
    </lineage>
</organism>
<evidence type="ECO:0000256" key="1">
    <source>
        <dbReference type="SAM" id="SignalP"/>
    </source>
</evidence>
<dbReference type="RefSeq" id="WP_090736737.1">
    <property type="nucleotide sequence ID" value="NZ_FOHO01000013.1"/>
</dbReference>
<name>A0A1I0HWY4_9RHOB</name>
<evidence type="ECO:0000313" key="3">
    <source>
        <dbReference type="Proteomes" id="UP000199180"/>
    </source>
</evidence>
<dbReference type="Proteomes" id="UP000199180">
    <property type="component" value="Unassembled WGS sequence"/>
</dbReference>
<proteinExistence type="predicted"/>
<dbReference type="CDD" id="cd06989">
    <property type="entry name" value="cupin_DRT102"/>
    <property type="match status" value="1"/>
</dbReference>
<dbReference type="InterPro" id="IPR028013">
    <property type="entry name" value="DUF4437"/>
</dbReference>
<protein>
    <recommendedName>
        <fullName evidence="4">Cupin domain protein</fullName>
    </recommendedName>
</protein>
<sequence length="282" mass="29629">MKSTALLSATALALIAGASGAFAQDSAQIVRRADVTFQPLNPARGDASPQAGVLWGDIRQDVPTGAIIKFAPNFSSPPHIHNITYRGIVIEGAVHNDDPDAANMWMGPGSFWSQPAGEPHITSASGDEGATIFLEILEGPYLVQPTDEAFDNHEHPVNVEAGNIVWLDTSDVTWIDQPGAEGDDAVAQIAYLWGDAKGENGTFLRIPAGTSGTLEGGDKMMRAVTIAGDASVTLPDADAAETLKPGSYFGSESGGSYPVACEADEDCMLYVRTDGKYTFASL</sequence>